<dbReference type="AlphaFoldDB" id="A0A5N6KCS7"/>
<protein>
    <submittedName>
        <fullName evidence="2">Uncharacterized protein</fullName>
    </submittedName>
</protein>
<accession>A0A5N6KCS7</accession>
<feature type="compositionally biased region" description="Basic residues" evidence="1">
    <location>
        <begin position="10"/>
        <end position="28"/>
    </location>
</feature>
<organism evidence="2 3">
    <name type="scientific">Monilinia laxa</name>
    <name type="common">Brown rot fungus</name>
    <name type="synonym">Sclerotinia laxa</name>
    <dbReference type="NCBI Taxonomy" id="61186"/>
    <lineage>
        <taxon>Eukaryota</taxon>
        <taxon>Fungi</taxon>
        <taxon>Dikarya</taxon>
        <taxon>Ascomycota</taxon>
        <taxon>Pezizomycotina</taxon>
        <taxon>Leotiomycetes</taxon>
        <taxon>Helotiales</taxon>
        <taxon>Sclerotiniaceae</taxon>
        <taxon>Monilinia</taxon>
    </lineage>
</organism>
<comment type="caution">
    <text evidence="2">The sequence shown here is derived from an EMBL/GenBank/DDBJ whole genome shotgun (WGS) entry which is preliminary data.</text>
</comment>
<dbReference type="OrthoDB" id="3944408at2759"/>
<evidence type="ECO:0000313" key="3">
    <source>
        <dbReference type="Proteomes" id="UP000326757"/>
    </source>
</evidence>
<gene>
    <name evidence="2" type="ORF">EYC80_003070</name>
</gene>
<keyword evidence="3" id="KW-1185">Reference proteome</keyword>
<name>A0A5N6KCS7_MONLA</name>
<proteinExistence type="predicted"/>
<reference evidence="2 3" key="1">
    <citation type="submission" date="2019-06" db="EMBL/GenBank/DDBJ databases">
        <title>Genome Sequence of the Brown Rot Fungal Pathogen Monilinia laxa.</title>
        <authorList>
            <person name="De Miccolis Angelini R.M."/>
            <person name="Landi L."/>
            <person name="Abate D."/>
            <person name="Pollastro S."/>
            <person name="Romanazzi G."/>
            <person name="Faretra F."/>
        </authorList>
    </citation>
    <scope>NUCLEOTIDE SEQUENCE [LARGE SCALE GENOMIC DNA]</scope>
    <source>
        <strain evidence="2 3">Mlax316</strain>
    </source>
</reference>
<dbReference type="Proteomes" id="UP000326757">
    <property type="component" value="Unassembled WGS sequence"/>
</dbReference>
<evidence type="ECO:0000256" key="1">
    <source>
        <dbReference type="SAM" id="MobiDB-lite"/>
    </source>
</evidence>
<dbReference type="EMBL" id="VIGI01000004">
    <property type="protein sequence ID" value="KAB8301175.1"/>
    <property type="molecule type" value="Genomic_DNA"/>
</dbReference>
<feature type="compositionally biased region" description="Basic and acidic residues" evidence="1">
    <location>
        <begin position="29"/>
        <end position="38"/>
    </location>
</feature>
<sequence length="220" mass="24672">MDSTTSLPTRPRKIAAPRHSRVEKKKPAKRESKVKGREENFENVDLPFYTKSEHRDVNPLPSTSMISTEINHNNSISPSNTAKFEPITPISPHLRMKTESDIPITFPTTPSESSRLPTPFLMDSSTSPNSPIFPTPGVVSLNSSMSSNNMMETSFFGLPLHEQTGYKDFMGAGHRGEMTYCFDPWDQTVGRFGDIVNGIEDGGRVMVKREETYDEAYGFF</sequence>
<feature type="region of interest" description="Disordered" evidence="1">
    <location>
        <begin position="1"/>
        <end position="38"/>
    </location>
</feature>
<evidence type="ECO:0000313" key="2">
    <source>
        <dbReference type="EMBL" id="KAB8301175.1"/>
    </source>
</evidence>